<dbReference type="PROSITE" id="PS50005">
    <property type="entry name" value="TPR"/>
    <property type="match status" value="3"/>
</dbReference>
<feature type="repeat" description="TPR" evidence="3">
    <location>
        <begin position="42"/>
        <end position="75"/>
    </location>
</feature>
<proteinExistence type="predicted"/>
<feature type="repeat" description="TPR" evidence="3">
    <location>
        <begin position="8"/>
        <end position="41"/>
    </location>
</feature>
<dbReference type="EMBL" id="WOEY01000182">
    <property type="protein sequence ID" value="NPT47902.1"/>
    <property type="molecule type" value="Genomic_DNA"/>
</dbReference>
<dbReference type="RefSeq" id="WP_172318911.1">
    <property type="nucleotide sequence ID" value="NZ_WOEY01000182.1"/>
</dbReference>
<dbReference type="SUPFAM" id="SSF48452">
    <property type="entry name" value="TPR-like"/>
    <property type="match status" value="1"/>
</dbReference>
<feature type="repeat" description="TPR" evidence="3">
    <location>
        <begin position="212"/>
        <end position="245"/>
    </location>
</feature>
<dbReference type="InterPro" id="IPR011990">
    <property type="entry name" value="TPR-like_helical_dom_sf"/>
</dbReference>
<dbReference type="PANTHER" id="PTHR44227:SF3">
    <property type="entry name" value="PROTEIN O-MANNOSYL-TRANSFERASE TMTC4"/>
    <property type="match status" value="1"/>
</dbReference>
<sequence length="621" mass="69332">MNHDDADVNTFVARADAHFSARRMTEAMNGYRQVLAVRPRDAHALHRMGLACVHMDEMDRARGYLEQALQAAPERAELWEHAGLLAALKGNHASAEAAYRRAISLAGSSASLHRNLAGCLRLSGRLNEAMAHYEKSIEIDSGVHHAVRALARICTELGKIDDAADYWLRAWMLDPASPQDGLDLIAALVKAGHKRELDEAIEQVRTRFADNADTLNSLGYVLNTHDRFSEALSVARQGLVVDPQHPLLHHNAARALSITGNVAESRPHSIEAARLLPDNPYLQFHLAGVQLALGELEEGWKRYRWFYALPSTENEQIRPGFPEWHGEPVAGCRFLLIGEQGRGDEIQFLRFAEWLNRQGAAVDVLVSQPIAELAASMTDVQTVFTTLPPGPYDYWCHMLRMPEHTKLDLPMLPIAMPYLAATPEKLGHWKTYIEAIPQANKQAQNKRVGVVWAGNPHHVLDRYRSIQLAALKPLFGLGGITWYSVQKGVHEHESEDLAHEYDLHTLGPAINDFTDTLAILQTLDLLVTVDTSVAHLAGAAGLPVWVIVPAYPEWRWLTGRTDSPWYPSMRLFRQRELGEWGPILDEVCNALIEWRDAPLRCMPLACPAPVQTPLPELLTDP</sequence>
<dbReference type="Gene3D" id="1.25.40.10">
    <property type="entry name" value="Tetratricopeptide repeat domain"/>
    <property type="match status" value="2"/>
</dbReference>
<evidence type="ECO:0000313" key="5">
    <source>
        <dbReference type="Proteomes" id="UP000652198"/>
    </source>
</evidence>
<organism evidence="4 5">
    <name type="scientific">Paraburkholderia solitsugae</name>
    <dbReference type="NCBI Taxonomy" id="2675748"/>
    <lineage>
        <taxon>Bacteria</taxon>
        <taxon>Pseudomonadati</taxon>
        <taxon>Pseudomonadota</taxon>
        <taxon>Betaproteobacteria</taxon>
        <taxon>Burkholderiales</taxon>
        <taxon>Burkholderiaceae</taxon>
        <taxon>Paraburkholderia</taxon>
    </lineage>
</organism>
<dbReference type="Proteomes" id="UP000652198">
    <property type="component" value="Unassembled WGS sequence"/>
</dbReference>
<keyword evidence="2 3" id="KW-0802">TPR repeat</keyword>
<dbReference type="SUPFAM" id="SSF53756">
    <property type="entry name" value="UDP-Glycosyltransferase/glycogen phosphorylase"/>
    <property type="match status" value="1"/>
</dbReference>
<evidence type="ECO:0000313" key="4">
    <source>
        <dbReference type="EMBL" id="NPT47902.1"/>
    </source>
</evidence>
<dbReference type="InterPro" id="IPR019734">
    <property type="entry name" value="TPR_rpt"/>
</dbReference>
<reference evidence="4 5" key="1">
    <citation type="submission" date="2019-11" db="EMBL/GenBank/DDBJ databases">
        <title>Metabolism of dissolved organic matter in forest soils.</title>
        <authorList>
            <person name="Cyle K.T."/>
            <person name="Wilhelm R.C."/>
            <person name="Martinez C.E."/>
        </authorList>
    </citation>
    <scope>NUCLEOTIDE SEQUENCE [LARGE SCALE GENOMIC DNA]</scope>
    <source>
        <strain evidence="4 5">1N</strain>
    </source>
</reference>
<comment type="caution">
    <text evidence="4">The sequence shown here is derived from an EMBL/GenBank/DDBJ whole genome shotgun (WGS) entry which is preliminary data.</text>
</comment>
<evidence type="ECO:0000256" key="1">
    <source>
        <dbReference type="ARBA" id="ARBA00022737"/>
    </source>
</evidence>
<gene>
    <name evidence="4" type="ORF">GNZ12_42750</name>
</gene>
<keyword evidence="5" id="KW-1185">Reference proteome</keyword>
<dbReference type="InterPro" id="IPR052346">
    <property type="entry name" value="O-mannosyl-transferase_TMTC"/>
</dbReference>
<dbReference type="Pfam" id="PF13181">
    <property type="entry name" value="TPR_8"/>
    <property type="match status" value="1"/>
</dbReference>
<accession>A0ABX2C4F9</accession>
<evidence type="ECO:0000256" key="3">
    <source>
        <dbReference type="PROSITE-ProRule" id="PRU00339"/>
    </source>
</evidence>
<dbReference type="Gene3D" id="3.40.50.2000">
    <property type="entry name" value="Glycogen Phosphorylase B"/>
    <property type="match status" value="1"/>
</dbReference>
<evidence type="ECO:0000256" key="2">
    <source>
        <dbReference type="ARBA" id="ARBA00022803"/>
    </source>
</evidence>
<dbReference type="PANTHER" id="PTHR44227">
    <property type="match status" value="1"/>
</dbReference>
<dbReference type="SMART" id="SM00028">
    <property type="entry name" value="TPR"/>
    <property type="match status" value="7"/>
</dbReference>
<dbReference type="Pfam" id="PF13432">
    <property type="entry name" value="TPR_16"/>
    <property type="match status" value="1"/>
</dbReference>
<protein>
    <submittedName>
        <fullName evidence="4">Tetratricopeptide repeat protein</fullName>
    </submittedName>
</protein>
<name>A0ABX2C4F9_9BURK</name>
<keyword evidence="1" id="KW-0677">Repeat</keyword>